<gene>
    <name evidence="9" type="ORF">IV203_007321</name>
</gene>
<dbReference type="InterPro" id="IPR001711">
    <property type="entry name" value="PLipase_C_Pinositol-sp_Y"/>
</dbReference>
<evidence type="ECO:0000313" key="10">
    <source>
        <dbReference type="Proteomes" id="UP000693970"/>
    </source>
</evidence>
<feature type="compositionally biased region" description="Low complexity" evidence="6">
    <location>
        <begin position="34"/>
        <end position="44"/>
    </location>
</feature>
<evidence type="ECO:0000259" key="7">
    <source>
        <dbReference type="PROSITE" id="PS50004"/>
    </source>
</evidence>
<dbReference type="Proteomes" id="UP000693970">
    <property type="component" value="Unassembled WGS sequence"/>
</dbReference>
<evidence type="ECO:0000259" key="8">
    <source>
        <dbReference type="PROSITE" id="PS50008"/>
    </source>
</evidence>
<keyword evidence="3" id="KW-0442">Lipid degradation</keyword>
<feature type="domain" description="C2" evidence="7">
    <location>
        <begin position="758"/>
        <end position="890"/>
    </location>
</feature>
<evidence type="ECO:0000256" key="6">
    <source>
        <dbReference type="SAM" id="MobiDB-lite"/>
    </source>
</evidence>
<dbReference type="SMART" id="SM00239">
    <property type="entry name" value="C2"/>
    <property type="match status" value="1"/>
</dbReference>
<dbReference type="PANTHER" id="PTHR10336:SF36">
    <property type="entry name" value="1-PHOSPHATIDYLINOSITOL 4,5-BISPHOSPHATE PHOSPHODIESTERASE BETA-4"/>
    <property type="match status" value="1"/>
</dbReference>
<evidence type="ECO:0000256" key="3">
    <source>
        <dbReference type="ARBA" id="ARBA00022963"/>
    </source>
</evidence>
<dbReference type="CDD" id="cd00275">
    <property type="entry name" value="C2_PLC_like"/>
    <property type="match status" value="1"/>
</dbReference>
<dbReference type="GO" id="GO:0051209">
    <property type="term" value="P:release of sequestered calcium ion into cytosol"/>
    <property type="evidence" value="ECO:0007669"/>
    <property type="project" value="TreeGrafter"/>
</dbReference>
<comment type="caution">
    <text evidence="9">The sequence shown here is derived from an EMBL/GenBank/DDBJ whole genome shotgun (WGS) entry which is preliminary data.</text>
</comment>
<feature type="region of interest" description="Disordered" evidence="6">
    <location>
        <begin position="1"/>
        <end position="44"/>
    </location>
</feature>
<dbReference type="Pfam" id="PF00388">
    <property type="entry name" value="PI-PLC-X"/>
    <property type="match status" value="1"/>
</dbReference>
<dbReference type="PROSITE" id="PS50008">
    <property type="entry name" value="PIPLC_Y_DOMAIN"/>
    <property type="match status" value="1"/>
</dbReference>
<keyword evidence="4" id="KW-0443">Lipid metabolism</keyword>
<feature type="compositionally biased region" description="Polar residues" evidence="6">
    <location>
        <begin position="932"/>
        <end position="950"/>
    </location>
</feature>
<evidence type="ECO:0000313" key="9">
    <source>
        <dbReference type="EMBL" id="KAG7342229.1"/>
    </source>
</evidence>
<evidence type="ECO:0000256" key="2">
    <source>
        <dbReference type="ARBA" id="ARBA00022801"/>
    </source>
</evidence>
<dbReference type="SMART" id="SM00149">
    <property type="entry name" value="PLCYc"/>
    <property type="match status" value="1"/>
</dbReference>
<proteinExistence type="predicted"/>
<dbReference type="InterPro" id="IPR000909">
    <property type="entry name" value="PLipase_C_PInositol-sp_X_dom"/>
</dbReference>
<keyword evidence="5" id="KW-0807">Transducer</keyword>
<dbReference type="CDD" id="cd08558">
    <property type="entry name" value="PI-PLCc_eukaryota"/>
    <property type="match status" value="1"/>
</dbReference>
<dbReference type="PROSITE" id="PS50004">
    <property type="entry name" value="C2"/>
    <property type="match status" value="1"/>
</dbReference>
<dbReference type="Pfam" id="PF00387">
    <property type="entry name" value="PI-PLC-Y"/>
    <property type="match status" value="1"/>
</dbReference>
<organism evidence="9 10">
    <name type="scientific">Nitzschia inconspicua</name>
    <dbReference type="NCBI Taxonomy" id="303405"/>
    <lineage>
        <taxon>Eukaryota</taxon>
        <taxon>Sar</taxon>
        <taxon>Stramenopiles</taxon>
        <taxon>Ochrophyta</taxon>
        <taxon>Bacillariophyta</taxon>
        <taxon>Bacillariophyceae</taxon>
        <taxon>Bacillariophycidae</taxon>
        <taxon>Bacillariales</taxon>
        <taxon>Bacillariaceae</taxon>
        <taxon>Nitzschia</taxon>
    </lineage>
</organism>
<keyword evidence="10" id="KW-1185">Reference proteome</keyword>
<evidence type="ECO:0000256" key="4">
    <source>
        <dbReference type="ARBA" id="ARBA00023098"/>
    </source>
</evidence>
<feature type="domain" description="PI-PLC Y-box" evidence="8">
    <location>
        <begin position="651"/>
        <end position="762"/>
    </location>
</feature>
<dbReference type="SMART" id="SM00148">
    <property type="entry name" value="PLCXc"/>
    <property type="match status" value="1"/>
</dbReference>
<dbReference type="GO" id="GO:0016042">
    <property type="term" value="P:lipid catabolic process"/>
    <property type="evidence" value="ECO:0007669"/>
    <property type="project" value="UniProtKB-KW"/>
</dbReference>
<evidence type="ECO:0000256" key="1">
    <source>
        <dbReference type="ARBA" id="ARBA00012368"/>
    </source>
</evidence>
<feature type="compositionally biased region" description="Acidic residues" evidence="6">
    <location>
        <begin position="600"/>
        <end position="610"/>
    </location>
</feature>
<dbReference type="InterPro" id="IPR000008">
    <property type="entry name" value="C2_dom"/>
</dbReference>
<protein>
    <recommendedName>
        <fullName evidence="1">phosphoinositide phospholipase C</fullName>
        <ecNumber evidence="1">3.1.4.11</ecNumber>
    </recommendedName>
</protein>
<dbReference type="InterPro" id="IPR001192">
    <property type="entry name" value="PI-PLC_fam"/>
</dbReference>
<keyword evidence="2" id="KW-0378">Hydrolase</keyword>
<feature type="region of interest" description="Disordered" evidence="6">
    <location>
        <begin position="600"/>
        <end position="641"/>
    </location>
</feature>
<dbReference type="AlphaFoldDB" id="A0A9K3KEG3"/>
<sequence>MSHMNPVSLARASSEASADPLPVSFTSRGHHRSNSTGGSTTSTPSVIRQSAFKNCLKPIPVPSALQQGIQCVRVHANGKTQTQYITLSHDKFTLYVTSQPLYGNNSNTQHKNKGGGMASWLFRRSSSVDSNATVNGSGTGDITSAVTTPTGARKRNAEVRAIDIGAIHRIQRGHANRRFEMLKKHRQDSLKSLLNTTAATTNDGNLSLNPGLCFSIIFRGDWTLDLMMTYGQPNITRDQVLDALDRVVQTYQAAKRQVSNEVLLLRYVWLDADKDKTNTIKANELGLLLDRINYQMKKSELNGLYDNFSRVLGLKSRDRKHGLTFEQTCTLLHKIKRDSWVVKPINQYWNKLFGELMNNGKPRMTVSDKTFLEKFLHAKQGEKNATLKDVQLIFARLNQFELPQVAGEGLPKDPHRIDKNRFEAYLLGQDNDAFDPVREFFNPGTMKRQISEYWINSSHNTYLTGDQLTSNSSIDMYSNALYRGCKCLELDVWDGGLSGDDGPVPVVWHGHTMTSKILFKDIIKAIKLYLNFHPDSFPLILSFENHCSLPYQEVMAEQLVQILGNSLYIPKEESLAGQLPSPWDLRGMVVIKGRRPANLDIDDYDDENSDDGAPSTVPSTTNSELTHTNSSLNASQAKTEQHRVHPALARVTLFHGVKYKGWDLSIMNPTHYMHSFSENKLRTLTRRTNRRKWAIYNQSHMSRSYPAGSRVDSSNYLPILPWSVGTQMVALNFQTADAALLLNDGRFRQNGGCGYVLKPSTLIDAQEGNGDGIPTKLSIRVLSGACLPKVNEARTGDCINPYVKVTVYDVQNGVKETVTSFQTNVVLANGFFPIWNSDKFHFHVENYEAAMVQLSVFDKKSSTSTDELIASSSIPISCLRRGLRSVQLYDTSNTRSGAFDFASLLLDIKKDRREEVTNGYYGTAKDYQIMNSPKETARPNSASSRATSTVERMAEI</sequence>
<name>A0A9K3KEG3_9STRA</name>
<reference evidence="9" key="2">
    <citation type="submission" date="2021-04" db="EMBL/GenBank/DDBJ databases">
        <authorList>
            <person name="Podell S."/>
        </authorList>
    </citation>
    <scope>NUCLEOTIDE SEQUENCE</scope>
    <source>
        <strain evidence="9">Hildebrandi</strain>
    </source>
</reference>
<evidence type="ECO:0000256" key="5">
    <source>
        <dbReference type="ARBA" id="ARBA00023224"/>
    </source>
</evidence>
<dbReference type="GO" id="GO:0048015">
    <property type="term" value="P:phosphatidylinositol-mediated signaling"/>
    <property type="evidence" value="ECO:0007669"/>
    <property type="project" value="TreeGrafter"/>
</dbReference>
<dbReference type="PROSITE" id="PS50007">
    <property type="entry name" value="PIPLC_X_DOMAIN"/>
    <property type="match status" value="1"/>
</dbReference>
<dbReference type="PANTHER" id="PTHR10336">
    <property type="entry name" value="PHOSPHOINOSITIDE-SPECIFIC PHOSPHOLIPASE C FAMILY PROTEIN"/>
    <property type="match status" value="1"/>
</dbReference>
<dbReference type="GO" id="GO:0004435">
    <property type="term" value="F:phosphatidylinositol-4,5-bisphosphate phospholipase C activity"/>
    <property type="evidence" value="ECO:0007669"/>
    <property type="project" value="UniProtKB-EC"/>
</dbReference>
<dbReference type="EMBL" id="JAGRRH010000025">
    <property type="protein sequence ID" value="KAG7342229.1"/>
    <property type="molecule type" value="Genomic_DNA"/>
</dbReference>
<dbReference type="OrthoDB" id="269822at2759"/>
<accession>A0A9K3KEG3</accession>
<feature type="compositionally biased region" description="Polar residues" evidence="6">
    <location>
        <begin position="616"/>
        <end position="638"/>
    </location>
</feature>
<feature type="region of interest" description="Disordered" evidence="6">
    <location>
        <begin position="932"/>
        <end position="956"/>
    </location>
</feature>
<dbReference type="Pfam" id="PF00168">
    <property type="entry name" value="C2"/>
    <property type="match status" value="1"/>
</dbReference>
<reference evidence="9" key="1">
    <citation type="journal article" date="2021" name="Sci. Rep.">
        <title>Diploid genomic architecture of Nitzschia inconspicua, an elite biomass production diatom.</title>
        <authorList>
            <person name="Oliver A."/>
            <person name="Podell S."/>
            <person name="Pinowska A."/>
            <person name="Traller J.C."/>
            <person name="Smith S.R."/>
            <person name="McClure R."/>
            <person name="Beliaev A."/>
            <person name="Bohutskyi P."/>
            <person name="Hill E.A."/>
            <person name="Rabines A."/>
            <person name="Zheng H."/>
            <person name="Allen L.Z."/>
            <person name="Kuo A."/>
            <person name="Grigoriev I.V."/>
            <person name="Allen A.E."/>
            <person name="Hazlebeck D."/>
            <person name="Allen E.E."/>
        </authorList>
    </citation>
    <scope>NUCLEOTIDE SEQUENCE</scope>
    <source>
        <strain evidence="9">Hildebrandi</strain>
    </source>
</reference>
<dbReference type="EC" id="3.1.4.11" evidence="1"/>